<evidence type="ECO:0000313" key="4">
    <source>
        <dbReference type="Proteomes" id="UP001341840"/>
    </source>
</evidence>
<evidence type="ECO:0000313" key="3">
    <source>
        <dbReference type="EMBL" id="MED6149970.1"/>
    </source>
</evidence>
<dbReference type="EMBL" id="JASCZI010091333">
    <property type="protein sequence ID" value="MED6149970.1"/>
    <property type="molecule type" value="Genomic_DNA"/>
</dbReference>
<organism evidence="3 4">
    <name type="scientific">Stylosanthes scabra</name>
    <dbReference type="NCBI Taxonomy" id="79078"/>
    <lineage>
        <taxon>Eukaryota</taxon>
        <taxon>Viridiplantae</taxon>
        <taxon>Streptophyta</taxon>
        <taxon>Embryophyta</taxon>
        <taxon>Tracheophyta</taxon>
        <taxon>Spermatophyta</taxon>
        <taxon>Magnoliopsida</taxon>
        <taxon>eudicotyledons</taxon>
        <taxon>Gunneridae</taxon>
        <taxon>Pentapetalae</taxon>
        <taxon>rosids</taxon>
        <taxon>fabids</taxon>
        <taxon>Fabales</taxon>
        <taxon>Fabaceae</taxon>
        <taxon>Papilionoideae</taxon>
        <taxon>50 kb inversion clade</taxon>
        <taxon>dalbergioids sensu lato</taxon>
        <taxon>Dalbergieae</taxon>
        <taxon>Pterocarpus clade</taxon>
        <taxon>Stylosanthes</taxon>
    </lineage>
</organism>
<gene>
    <name evidence="3" type="ORF">PIB30_067721</name>
</gene>
<dbReference type="PANTHER" id="PTHR46929:SF29">
    <property type="entry name" value="MYB_SANT-LIKE DOMAIN-CONTAINING PROTEIN"/>
    <property type="match status" value="1"/>
</dbReference>
<keyword evidence="4" id="KW-1185">Reference proteome</keyword>
<accession>A0ABU6TMD9</accession>
<feature type="domain" description="Myb/SANT-like" evidence="2">
    <location>
        <begin position="1"/>
        <end position="92"/>
    </location>
</feature>
<evidence type="ECO:0000259" key="2">
    <source>
        <dbReference type="Pfam" id="PF12776"/>
    </source>
</evidence>
<feature type="region of interest" description="Disordered" evidence="1">
    <location>
        <begin position="305"/>
        <end position="362"/>
    </location>
</feature>
<dbReference type="Proteomes" id="UP001341840">
    <property type="component" value="Unassembled WGS sequence"/>
</dbReference>
<reference evidence="3 4" key="1">
    <citation type="journal article" date="2023" name="Plants (Basel)">
        <title>Bridging the Gap: Combining Genomics and Transcriptomics Approaches to Understand Stylosanthes scabra, an Orphan Legume from the Brazilian Caatinga.</title>
        <authorList>
            <person name="Ferreira-Neto J.R.C."/>
            <person name="da Silva M.D."/>
            <person name="Binneck E."/>
            <person name="de Melo N.F."/>
            <person name="da Silva R.H."/>
            <person name="de Melo A.L.T.M."/>
            <person name="Pandolfi V."/>
            <person name="Bustamante F.O."/>
            <person name="Brasileiro-Vidal A.C."/>
            <person name="Benko-Iseppon A.M."/>
        </authorList>
    </citation>
    <scope>NUCLEOTIDE SEQUENCE [LARGE SCALE GENOMIC DNA]</scope>
    <source>
        <tissue evidence="3">Leaves</tissue>
    </source>
</reference>
<comment type="caution">
    <text evidence="3">The sequence shown here is derived from an EMBL/GenBank/DDBJ whole genome shotgun (WGS) entry which is preliminary data.</text>
</comment>
<dbReference type="InterPro" id="IPR024752">
    <property type="entry name" value="Myb/SANT-like_dom"/>
</dbReference>
<name>A0ABU6TMD9_9FABA</name>
<sequence>MDNCLSAALVQQIKLGNRSKLDYKLKPGAFEAAVLAINEKFQLYLGKIHIKNRLKTWKKQYDILKELLCHSGFEWDEKRMMVIASDTVWNEYIKINPDARILKGRVIRNYKEWCIIIGHSDPSDCSIIGPHATMSLAVDVETMEAPETNCHGVDNPKEKEKCVTWTDAMDHCLTELLVKQVMLGNKSEKNFKTSAYTAAQTVLNDRFGLNLTKENIKNRLQTWRKQYILVKEMISQQRFQWDEGQKMVVGSDSEWKEYIMKHPDARDLQGRCIQNFHALGIIVGNEQVNGNLYKDCERLDVNHTPNYEEHADTPPLTLGNHGDGMSHDDNASDKVQSSSDSEQTRARPWSSDSKQASKRRRTSDVMLEMMSVMAADISRIADALAERNKTVWLEEVIEKIQNIPEFDDNLIIEACEFLCFDEKRALMFLKLDERLRKKWLLKRLRC</sequence>
<dbReference type="Pfam" id="PF12776">
    <property type="entry name" value="Myb_DNA-bind_3"/>
    <property type="match status" value="2"/>
</dbReference>
<dbReference type="PANTHER" id="PTHR46929">
    <property type="entry name" value="EXPRESSED PROTEIN"/>
    <property type="match status" value="1"/>
</dbReference>
<evidence type="ECO:0000256" key="1">
    <source>
        <dbReference type="SAM" id="MobiDB-lite"/>
    </source>
</evidence>
<feature type="domain" description="Myb/SANT-like" evidence="2">
    <location>
        <begin position="164"/>
        <end position="258"/>
    </location>
</feature>
<protein>
    <recommendedName>
        <fullName evidence="2">Myb/SANT-like domain-containing protein</fullName>
    </recommendedName>
</protein>
<proteinExistence type="predicted"/>